<dbReference type="PROSITE" id="PS00028">
    <property type="entry name" value="ZINC_FINGER_C2H2_1"/>
    <property type="match status" value="1"/>
</dbReference>
<dbReference type="STRING" id="4615.A0A199W8J8"/>
<evidence type="ECO:0000256" key="2">
    <source>
        <dbReference type="ARBA" id="ARBA00022723"/>
    </source>
</evidence>
<keyword evidence="2" id="KW-0479">Metal-binding</keyword>
<feature type="region of interest" description="Disordered" evidence="9">
    <location>
        <begin position="190"/>
        <end position="227"/>
    </location>
</feature>
<evidence type="ECO:0000256" key="8">
    <source>
        <dbReference type="PROSITE-ProRule" id="PRU00042"/>
    </source>
</evidence>
<keyword evidence="7" id="KW-0539">Nucleus</keyword>
<evidence type="ECO:0000256" key="1">
    <source>
        <dbReference type="ARBA" id="ARBA00004123"/>
    </source>
</evidence>
<evidence type="ECO:0000256" key="5">
    <source>
        <dbReference type="ARBA" id="ARBA00023015"/>
    </source>
</evidence>
<evidence type="ECO:0000256" key="3">
    <source>
        <dbReference type="ARBA" id="ARBA00022771"/>
    </source>
</evidence>
<keyword evidence="6" id="KW-0804">Transcription</keyword>
<dbReference type="GO" id="GO:0005634">
    <property type="term" value="C:nucleus"/>
    <property type="evidence" value="ECO:0007669"/>
    <property type="project" value="UniProtKB-SubCell"/>
</dbReference>
<feature type="domain" description="C2H2-type" evidence="10">
    <location>
        <begin position="38"/>
        <end position="65"/>
    </location>
</feature>
<evidence type="ECO:0000256" key="7">
    <source>
        <dbReference type="ARBA" id="ARBA00023242"/>
    </source>
</evidence>
<dbReference type="Proteomes" id="UP000092600">
    <property type="component" value="Unassembled WGS sequence"/>
</dbReference>
<name>A0A199W8J8_ANACO</name>
<dbReference type="SUPFAM" id="SSF57667">
    <property type="entry name" value="beta-beta-alpha zinc fingers"/>
    <property type="match status" value="1"/>
</dbReference>
<keyword evidence="4" id="KW-0862">Zinc</keyword>
<feature type="non-terminal residue" evidence="11">
    <location>
        <position position="1"/>
    </location>
</feature>
<evidence type="ECO:0000259" key="10">
    <source>
        <dbReference type="PROSITE" id="PS50157"/>
    </source>
</evidence>
<evidence type="ECO:0000256" key="4">
    <source>
        <dbReference type="ARBA" id="ARBA00022833"/>
    </source>
</evidence>
<proteinExistence type="predicted"/>
<dbReference type="Gene3D" id="3.30.160.60">
    <property type="entry name" value="Classic Zinc Finger"/>
    <property type="match status" value="1"/>
</dbReference>
<reference evidence="11 12" key="1">
    <citation type="journal article" date="2016" name="DNA Res.">
        <title>The draft genome of MD-2 pineapple using hybrid error correction of long reads.</title>
        <authorList>
            <person name="Redwan R.M."/>
            <person name="Saidin A."/>
            <person name="Kumar S.V."/>
        </authorList>
    </citation>
    <scope>NUCLEOTIDE SEQUENCE [LARGE SCALE GENOMIC DNA]</scope>
    <source>
        <strain evidence="12">cv. MD2</strain>
        <tissue evidence="11">Leaf</tissue>
    </source>
</reference>
<keyword evidence="3 8" id="KW-0863">Zinc-finger</keyword>
<dbReference type="EMBL" id="LSRQ01000069">
    <property type="protein sequence ID" value="OAY85644.1"/>
    <property type="molecule type" value="Genomic_DNA"/>
</dbReference>
<evidence type="ECO:0000313" key="11">
    <source>
        <dbReference type="EMBL" id="OAY85644.1"/>
    </source>
</evidence>
<dbReference type="GO" id="GO:0008270">
    <property type="term" value="F:zinc ion binding"/>
    <property type="evidence" value="ECO:0007669"/>
    <property type="project" value="UniProtKB-KW"/>
</dbReference>
<dbReference type="Pfam" id="PF13912">
    <property type="entry name" value="zf-C2H2_6"/>
    <property type="match status" value="1"/>
</dbReference>
<sequence>KLSKRPLLSPYNESWEEQAFAEDSAGLLGGCIWPPRSYTCSFCGREFRSAQALGGHMNVHRRDRARLKQSSSPTHENQYESLHNHQISPFAPYAPQVGSLVYNSSPNPNPNPNSACGMVASPLSPTEASAVFAKRIWREHMILMSPSDSPSVIQDKQKGSVYSTIQSNENPRARQLLNVTELSAGKENSKLRGRGSWMQRDLSEEEDDEFIPSKRRRTDPVSPLFARSSSGERRKIFQPEVLKLCPSPVEELDLELRLGDPPKVTFGLEKAHHDHALDYVGFRQRPIWPKSRRAMGTIYELGPIRLNGPVTKPKPKGDLGLGSLAESPGAVYGKAGEEGEGRRMCCRSNLSADPFPPTRSLGNSTLTRLVCSAYCTACAHWNSAAQHQPVNK</sequence>
<dbReference type="SMART" id="SM00355">
    <property type="entry name" value="ZnF_C2H2"/>
    <property type="match status" value="1"/>
</dbReference>
<dbReference type="InterPro" id="IPR052426">
    <property type="entry name" value="Plant_dev_regulator"/>
</dbReference>
<protein>
    <submittedName>
        <fullName evidence="11">Putative transcriptional regulator RABBIT EARS</fullName>
    </submittedName>
</protein>
<dbReference type="AlphaFoldDB" id="A0A199W8J8"/>
<keyword evidence="5" id="KW-0805">Transcription regulation</keyword>
<comment type="caution">
    <text evidence="11">The sequence shown here is derived from an EMBL/GenBank/DDBJ whole genome shotgun (WGS) entry which is preliminary data.</text>
</comment>
<comment type="subcellular location">
    <subcellularLocation>
        <location evidence="1">Nucleus</location>
    </subcellularLocation>
</comment>
<evidence type="ECO:0000313" key="12">
    <source>
        <dbReference type="Proteomes" id="UP000092600"/>
    </source>
</evidence>
<evidence type="ECO:0000256" key="9">
    <source>
        <dbReference type="SAM" id="MobiDB-lite"/>
    </source>
</evidence>
<gene>
    <name evidence="11" type="ORF">ACMD2_14472</name>
</gene>
<accession>A0A199W8J8</accession>
<evidence type="ECO:0000256" key="6">
    <source>
        <dbReference type="ARBA" id="ARBA00023163"/>
    </source>
</evidence>
<dbReference type="PANTHER" id="PTHR45801:SF94">
    <property type="entry name" value="ZINC FINGER PROTEIN 10"/>
    <property type="match status" value="1"/>
</dbReference>
<dbReference type="PROSITE" id="PS50157">
    <property type="entry name" value="ZINC_FINGER_C2H2_2"/>
    <property type="match status" value="1"/>
</dbReference>
<organism evidence="11 12">
    <name type="scientific">Ananas comosus</name>
    <name type="common">Pineapple</name>
    <name type="synonym">Ananas ananas</name>
    <dbReference type="NCBI Taxonomy" id="4615"/>
    <lineage>
        <taxon>Eukaryota</taxon>
        <taxon>Viridiplantae</taxon>
        <taxon>Streptophyta</taxon>
        <taxon>Embryophyta</taxon>
        <taxon>Tracheophyta</taxon>
        <taxon>Spermatophyta</taxon>
        <taxon>Magnoliopsida</taxon>
        <taxon>Liliopsida</taxon>
        <taxon>Poales</taxon>
        <taxon>Bromeliaceae</taxon>
        <taxon>Bromelioideae</taxon>
        <taxon>Ananas</taxon>
    </lineage>
</organism>
<dbReference type="InterPro" id="IPR036236">
    <property type="entry name" value="Znf_C2H2_sf"/>
</dbReference>
<dbReference type="InterPro" id="IPR013087">
    <property type="entry name" value="Znf_C2H2_type"/>
</dbReference>
<dbReference type="PANTHER" id="PTHR45801">
    <property type="entry name" value="OS07G0101800 PROTEIN"/>
    <property type="match status" value="1"/>
</dbReference>
<feature type="non-terminal residue" evidence="11">
    <location>
        <position position="392"/>
    </location>
</feature>